<evidence type="ECO:0000313" key="4">
    <source>
        <dbReference type="Proteomes" id="UP000034795"/>
    </source>
</evidence>
<comment type="caution">
    <text evidence="3">The sequence shown here is derived from an EMBL/GenBank/DDBJ whole genome shotgun (WGS) entry which is preliminary data.</text>
</comment>
<dbReference type="SUPFAM" id="SSF53756">
    <property type="entry name" value="UDP-Glycosyltransferase/glycogen phosphorylase"/>
    <property type="match status" value="1"/>
</dbReference>
<proteinExistence type="predicted"/>
<feature type="domain" description="Glycosyltransferase subfamily 4-like N-terminal" evidence="2">
    <location>
        <begin position="15"/>
        <end position="175"/>
    </location>
</feature>
<keyword evidence="3" id="KW-0808">Transferase</keyword>
<dbReference type="InterPro" id="IPR028098">
    <property type="entry name" value="Glyco_trans_4-like_N"/>
</dbReference>
<name>A0A0G1SFE0_9BACT</name>
<dbReference type="Pfam" id="PF13439">
    <property type="entry name" value="Glyco_transf_4"/>
    <property type="match status" value="1"/>
</dbReference>
<dbReference type="Proteomes" id="UP000034795">
    <property type="component" value="Unassembled WGS sequence"/>
</dbReference>
<dbReference type="GO" id="GO:0016757">
    <property type="term" value="F:glycosyltransferase activity"/>
    <property type="evidence" value="ECO:0007669"/>
    <property type="project" value="InterPro"/>
</dbReference>
<evidence type="ECO:0000259" key="1">
    <source>
        <dbReference type="Pfam" id="PF00534"/>
    </source>
</evidence>
<reference evidence="3 4" key="1">
    <citation type="journal article" date="2015" name="Nature">
        <title>rRNA introns, odd ribosomes, and small enigmatic genomes across a large radiation of phyla.</title>
        <authorList>
            <person name="Brown C.T."/>
            <person name="Hug L.A."/>
            <person name="Thomas B.C."/>
            <person name="Sharon I."/>
            <person name="Castelle C.J."/>
            <person name="Singh A."/>
            <person name="Wilkins M.J."/>
            <person name="Williams K.H."/>
            <person name="Banfield J.F."/>
        </authorList>
    </citation>
    <scope>NUCLEOTIDE SEQUENCE [LARGE SCALE GENOMIC DNA]</scope>
</reference>
<dbReference type="AlphaFoldDB" id="A0A0G1SFE0"/>
<gene>
    <name evidence="3" type="ORF">UX57_C0010G0047</name>
</gene>
<protein>
    <submittedName>
        <fullName evidence="3">Glycosyltransferase (Modular protein)</fullName>
    </submittedName>
</protein>
<dbReference type="InterPro" id="IPR001296">
    <property type="entry name" value="Glyco_trans_1"/>
</dbReference>
<organism evidence="3 4">
    <name type="scientific">Candidatus Uhrbacteria bacterium GW2011_GWE2_46_68</name>
    <dbReference type="NCBI Taxonomy" id="1618994"/>
    <lineage>
        <taxon>Bacteria</taxon>
        <taxon>Candidatus Uhriibacteriota</taxon>
    </lineage>
</organism>
<feature type="domain" description="Glycosyl transferase family 1" evidence="1">
    <location>
        <begin position="181"/>
        <end position="352"/>
    </location>
</feature>
<evidence type="ECO:0000259" key="2">
    <source>
        <dbReference type="Pfam" id="PF13439"/>
    </source>
</evidence>
<dbReference type="InterPro" id="IPR050194">
    <property type="entry name" value="Glycosyltransferase_grp1"/>
</dbReference>
<evidence type="ECO:0000313" key="3">
    <source>
        <dbReference type="EMBL" id="KKU40803.1"/>
    </source>
</evidence>
<dbReference type="EMBL" id="LCMS01000010">
    <property type="protein sequence ID" value="KKU40803.1"/>
    <property type="molecule type" value="Genomic_DNA"/>
</dbReference>
<dbReference type="Pfam" id="PF00534">
    <property type="entry name" value="Glycos_transf_1"/>
    <property type="match status" value="1"/>
</dbReference>
<dbReference type="CDD" id="cd03801">
    <property type="entry name" value="GT4_PimA-like"/>
    <property type="match status" value="1"/>
</dbReference>
<accession>A0A0G1SFE0</accession>
<sequence length="385" mass="43140">MKIAHVTCTYPPYAGGIGRVAFEYTERLRARGHHVHVYTPRYASVSGDPDYVHRVPSPLHVGNAGVTPSLFYRLKGFDLVHLHYPFFGGAEPVIVRKALQAHQGLVITYHHDACVTGIRGVIHSAHRRLLFPWLMNRADRILVSSKEYAETSALCDIPHIFDRVEVHPFGVDLDRFHPRKDEEIKKQWKIPKEAPVFLFVGGMDEAHHFKGVPILLEALERLGQKDWHLLLVGEGSLKTGYEAIVHGLPYASRVHFTGKVSEEHLPRYYQAADVHLFPSTKRAEAFGMVALEAAASGLPTIASDLPGVRGVVLNGETGLLEPAGDARALARALSLLLEQPLLRERLGRSARLRSEQVFAWDPLITKLEQTYLSVTQQQSKRFYPV</sequence>
<dbReference type="STRING" id="1618994.UX57_C0010G0047"/>
<dbReference type="PANTHER" id="PTHR45947">
    <property type="entry name" value="SULFOQUINOVOSYL TRANSFERASE SQD2"/>
    <property type="match status" value="1"/>
</dbReference>
<dbReference type="PANTHER" id="PTHR45947:SF3">
    <property type="entry name" value="SULFOQUINOVOSYL TRANSFERASE SQD2"/>
    <property type="match status" value="1"/>
</dbReference>
<dbReference type="Gene3D" id="3.40.50.2000">
    <property type="entry name" value="Glycogen Phosphorylase B"/>
    <property type="match status" value="2"/>
</dbReference>